<dbReference type="STRING" id="56408.A0A1E5RGL2"/>
<protein>
    <recommendedName>
        <fullName evidence="2">Altered inheritance of mitochondria protein 32</fullName>
    </recommendedName>
</protein>
<dbReference type="PANTHER" id="PTHR31902">
    <property type="entry name" value="ACTIN PATCHES DISTAL PROTEIN 1"/>
    <property type="match status" value="1"/>
</dbReference>
<gene>
    <name evidence="3" type="ORF">AWRI3579_g2195</name>
</gene>
<evidence type="ECO:0000256" key="1">
    <source>
        <dbReference type="ARBA" id="ARBA00038208"/>
    </source>
</evidence>
<evidence type="ECO:0000313" key="4">
    <source>
        <dbReference type="Proteomes" id="UP000095728"/>
    </source>
</evidence>
<proteinExistence type="inferred from homology"/>
<dbReference type="OrthoDB" id="10253744at2759"/>
<dbReference type="PANTHER" id="PTHR31902:SF7">
    <property type="entry name" value="ALTERED INHERITANCE OF MITOCHONDRIA PROTEIN 32"/>
    <property type="match status" value="1"/>
</dbReference>
<name>A0A1E5RGL2_9ASCO</name>
<keyword evidence="4" id="KW-1185">Reference proteome</keyword>
<reference evidence="4" key="1">
    <citation type="journal article" date="2016" name="Genome Announc.">
        <title>Genome sequences of three species of Hanseniaspora isolated from spontaneous wine fermentations.</title>
        <authorList>
            <person name="Sternes P.R."/>
            <person name="Lee D."/>
            <person name="Kutyna D.R."/>
            <person name="Borneman A.R."/>
        </authorList>
    </citation>
    <scope>NUCLEOTIDE SEQUENCE [LARGE SCALE GENOMIC DNA]</scope>
    <source>
        <strain evidence="4">AWRI3579</strain>
    </source>
</reference>
<evidence type="ECO:0000313" key="3">
    <source>
        <dbReference type="EMBL" id="OEJ85713.1"/>
    </source>
</evidence>
<organism evidence="3 4">
    <name type="scientific">Hanseniaspora osmophila</name>
    <dbReference type="NCBI Taxonomy" id="56408"/>
    <lineage>
        <taxon>Eukaryota</taxon>
        <taxon>Fungi</taxon>
        <taxon>Dikarya</taxon>
        <taxon>Ascomycota</taxon>
        <taxon>Saccharomycotina</taxon>
        <taxon>Saccharomycetes</taxon>
        <taxon>Saccharomycodales</taxon>
        <taxon>Saccharomycodaceae</taxon>
        <taxon>Hanseniaspora</taxon>
    </lineage>
</organism>
<dbReference type="InParanoid" id="A0A1E5RGL2"/>
<dbReference type="Pfam" id="PF06999">
    <property type="entry name" value="Suc_Fer-like"/>
    <property type="match status" value="1"/>
</dbReference>
<sequence length="297" mass="33403">MLKFARASRSLHTKYTFISIADALPSGLSKEAGAAQLSSLMKTCQCTLNNLVVSHSLPEKFAPLQIFENSSNVLHNSQLTNEVPSFKSHLLLISPTDSYAEWKSKLEMDSSTFPYNVIGPLKNQLKNCSIMVNAVSFRKSLDLAKSLQYEPTKIKFICIPEMVVVELPKNDKKALKGFTEYLECTYRENNQIYNPFTAFAKGEATQKLPSVTPHSLKSFTFQNIKDLNLIFVCGHAKRDQRCGVIAPLIMDKILEWRNKNKAYNYTPGMISHIGGHKFAGNLAIYEQDKTRVDGICH</sequence>
<comment type="similarity">
    <text evidence="1">Belongs to the AIM32 family.</text>
</comment>
<dbReference type="FunCoup" id="A0A1E5RGL2">
    <property type="interactions" value="22"/>
</dbReference>
<dbReference type="Proteomes" id="UP000095728">
    <property type="component" value="Unassembled WGS sequence"/>
</dbReference>
<comment type="caution">
    <text evidence="3">The sequence shown here is derived from an EMBL/GenBank/DDBJ whole genome shotgun (WGS) entry which is preliminary data.</text>
</comment>
<dbReference type="InterPro" id="IPR009737">
    <property type="entry name" value="Aim32/Apd1-like"/>
</dbReference>
<dbReference type="AlphaFoldDB" id="A0A1E5RGL2"/>
<accession>A0A1E5RGL2</accession>
<evidence type="ECO:0000256" key="2">
    <source>
        <dbReference type="ARBA" id="ARBA00040895"/>
    </source>
</evidence>
<dbReference type="EMBL" id="LPNM01000007">
    <property type="protein sequence ID" value="OEJ85713.1"/>
    <property type="molecule type" value="Genomic_DNA"/>
</dbReference>